<dbReference type="GO" id="GO:0004347">
    <property type="term" value="F:glucose-6-phosphate isomerase activity"/>
    <property type="evidence" value="ECO:0007669"/>
    <property type="project" value="UniProtKB-EC"/>
</dbReference>
<comment type="similarity">
    <text evidence="2">Belongs to the archaeal-type GPI family.</text>
</comment>
<dbReference type="SUPFAM" id="SSF51182">
    <property type="entry name" value="RmlC-like cupins"/>
    <property type="match status" value="1"/>
</dbReference>
<dbReference type="InterPro" id="IPR011051">
    <property type="entry name" value="RmlC_Cupin_sf"/>
</dbReference>
<reference evidence="8 9" key="1">
    <citation type="journal article" date="2013" name="Genome Biol.">
        <title>Comparative genomics of the core and accessory genomes of 48 Sinorhizobium strains comprising five genospecies.</title>
        <authorList>
            <person name="Sugawara M."/>
            <person name="Epstein B."/>
            <person name="Badgley B.D."/>
            <person name="Unno T."/>
            <person name="Xu L."/>
            <person name="Reese J."/>
            <person name="Gyaneshwar P."/>
            <person name="Denny R."/>
            <person name="Mudge J."/>
            <person name="Bharti A.K."/>
            <person name="Farmer A.D."/>
            <person name="May G.D."/>
            <person name="Woodward J.E."/>
            <person name="Medigue C."/>
            <person name="Vallenet D."/>
            <person name="Lajus A."/>
            <person name="Rouy Z."/>
            <person name="Martinez-Vaz B."/>
            <person name="Tiffin P."/>
            <person name="Young N.D."/>
            <person name="Sadowsky M.J."/>
        </authorList>
    </citation>
    <scope>NUCLEOTIDE SEQUENCE [LARGE SCALE GENOMIC DNA]</scope>
    <source>
        <strain evidence="8 9">N6B1</strain>
    </source>
</reference>
<dbReference type="Gene3D" id="2.60.120.10">
    <property type="entry name" value="Jelly Rolls"/>
    <property type="match status" value="1"/>
</dbReference>
<name>A0AAW9TLW4_RHIML</name>
<dbReference type="RefSeq" id="WP_153349501.1">
    <property type="nucleotide sequence ID" value="NZ_WISR01000078.1"/>
</dbReference>
<comment type="pathway">
    <text evidence="1">Carbohydrate degradation; glycolysis; D-glyceraldehyde 3-phosphate and glycerone phosphate from D-glucose: step 2/4.</text>
</comment>
<keyword evidence="8" id="KW-0413">Isomerase</keyword>
<evidence type="ECO:0000256" key="5">
    <source>
        <dbReference type="ARBA" id="ARBA00023152"/>
    </source>
</evidence>
<dbReference type="AlphaFoldDB" id="A0AAW9TLW4"/>
<evidence type="ECO:0000256" key="4">
    <source>
        <dbReference type="ARBA" id="ARBA00022432"/>
    </source>
</evidence>
<evidence type="ECO:0000256" key="2">
    <source>
        <dbReference type="ARBA" id="ARBA00006542"/>
    </source>
</evidence>
<sequence>MLDPQNVTIDAESGAIAPETEHYEKRLSDLRQIFADRIALDRMVGEEGDRLVYQVRAFRKNESDLWFGTTTIEPGRVGSEYFMTRGHFHKRHDMGEVYHTQAGKGLLLLQARDGRVEILEMHPGSCSFIPPDWAHRSINVGDDRLVFVWVCNVEAGNDYGELEKGMQRRVIAGVSGPEMIESGVRG</sequence>
<evidence type="ECO:0000256" key="3">
    <source>
        <dbReference type="ARBA" id="ARBA00011952"/>
    </source>
</evidence>
<dbReference type="GO" id="GO:0005737">
    <property type="term" value="C:cytoplasm"/>
    <property type="evidence" value="ECO:0007669"/>
    <property type="project" value="InterPro"/>
</dbReference>
<dbReference type="GO" id="GO:0006094">
    <property type="term" value="P:gluconeogenesis"/>
    <property type="evidence" value="ECO:0007669"/>
    <property type="project" value="UniProtKB-KW"/>
</dbReference>
<protein>
    <recommendedName>
        <fullName evidence="3">glucose-6-phosphate isomerase</fullName>
        <ecNumber evidence="3">5.3.1.9</ecNumber>
    </recommendedName>
</protein>
<evidence type="ECO:0000313" key="8">
    <source>
        <dbReference type="EMBL" id="MQW32677.1"/>
    </source>
</evidence>
<keyword evidence="4" id="KW-0312">Gluconeogenesis</keyword>
<dbReference type="InterPro" id="IPR010551">
    <property type="entry name" value="G6P_isomerase_prok"/>
</dbReference>
<organism evidence="8 9">
    <name type="scientific">Rhizobium meliloti</name>
    <name type="common">Ensifer meliloti</name>
    <name type="synonym">Sinorhizobium meliloti</name>
    <dbReference type="NCBI Taxonomy" id="382"/>
    <lineage>
        <taxon>Bacteria</taxon>
        <taxon>Pseudomonadati</taxon>
        <taxon>Pseudomonadota</taxon>
        <taxon>Alphaproteobacteria</taxon>
        <taxon>Hyphomicrobiales</taxon>
        <taxon>Rhizobiaceae</taxon>
        <taxon>Sinorhizobium/Ensifer group</taxon>
        <taxon>Sinorhizobium</taxon>
    </lineage>
</organism>
<dbReference type="InterPro" id="IPR014710">
    <property type="entry name" value="RmlC-like_jellyroll"/>
</dbReference>
<accession>A0AAW9TLW4</accession>
<evidence type="ECO:0000256" key="6">
    <source>
        <dbReference type="ARBA" id="ARBA00029321"/>
    </source>
</evidence>
<gene>
    <name evidence="8" type="ORF">GHK53_07570</name>
</gene>
<comment type="catalytic activity">
    <reaction evidence="6">
        <text>alpha-D-glucose 6-phosphate = beta-D-fructose 6-phosphate</text>
        <dbReference type="Rhea" id="RHEA:11816"/>
        <dbReference type="ChEBI" id="CHEBI:57634"/>
        <dbReference type="ChEBI" id="CHEBI:58225"/>
        <dbReference type="EC" id="5.3.1.9"/>
    </reaction>
</comment>
<proteinExistence type="inferred from homology"/>
<dbReference type="Proteomes" id="UP000429484">
    <property type="component" value="Unassembled WGS sequence"/>
</dbReference>
<evidence type="ECO:0000259" key="7">
    <source>
        <dbReference type="Pfam" id="PF06560"/>
    </source>
</evidence>
<dbReference type="GO" id="GO:0006096">
    <property type="term" value="P:glycolytic process"/>
    <property type="evidence" value="ECO:0007669"/>
    <property type="project" value="UniProtKB-KW"/>
</dbReference>
<comment type="caution">
    <text evidence="8">The sequence shown here is derived from an EMBL/GenBank/DDBJ whole genome shotgun (WGS) entry which is preliminary data.</text>
</comment>
<keyword evidence="5" id="KW-0324">Glycolysis</keyword>
<evidence type="ECO:0000313" key="9">
    <source>
        <dbReference type="Proteomes" id="UP000429484"/>
    </source>
</evidence>
<dbReference type="EMBL" id="WISR01000078">
    <property type="protein sequence ID" value="MQW32677.1"/>
    <property type="molecule type" value="Genomic_DNA"/>
</dbReference>
<feature type="domain" description="Glucose-6-phosphate isomerase prokaryote" evidence="7">
    <location>
        <begin position="25"/>
        <end position="171"/>
    </location>
</feature>
<dbReference type="EC" id="5.3.1.9" evidence="3"/>
<evidence type="ECO:0000256" key="1">
    <source>
        <dbReference type="ARBA" id="ARBA00004926"/>
    </source>
</evidence>
<dbReference type="Pfam" id="PF06560">
    <property type="entry name" value="GPI"/>
    <property type="match status" value="1"/>
</dbReference>
<dbReference type="CDD" id="cd02218">
    <property type="entry name" value="cupin_PGI"/>
    <property type="match status" value="1"/>
</dbReference>